<dbReference type="InterPro" id="IPR014756">
    <property type="entry name" value="Ig_E-set"/>
</dbReference>
<name>A0A226EPI0_FOLCA</name>
<accession>A0A226EPI0</accession>
<dbReference type="GO" id="GO:0005615">
    <property type="term" value="C:extracellular space"/>
    <property type="evidence" value="ECO:0007669"/>
    <property type="project" value="UniProtKB-ARBA"/>
</dbReference>
<evidence type="ECO:0000256" key="2">
    <source>
        <dbReference type="ARBA" id="ARBA00022761"/>
    </source>
</evidence>
<dbReference type="OrthoDB" id="8119704at2759"/>
<evidence type="ECO:0000313" key="5">
    <source>
        <dbReference type="EMBL" id="OXA59429.1"/>
    </source>
</evidence>
<dbReference type="OMA" id="FHTSIDS"/>
<reference evidence="5 6" key="1">
    <citation type="submission" date="2015-12" db="EMBL/GenBank/DDBJ databases">
        <title>The genome of Folsomia candida.</title>
        <authorList>
            <person name="Faddeeva A."/>
            <person name="Derks M.F."/>
            <person name="Anvar Y."/>
            <person name="Smit S."/>
            <person name="Van Straalen N."/>
            <person name="Roelofs D."/>
        </authorList>
    </citation>
    <scope>NUCLEOTIDE SEQUENCE [LARGE SCALE GENOMIC DNA]</scope>
    <source>
        <strain evidence="5 6">VU population</strain>
        <tissue evidence="5">Whole body</tissue>
    </source>
</reference>
<dbReference type="PROSITE" id="PS00498">
    <property type="entry name" value="TYROSINASE_2"/>
    <property type="match status" value="1"/>
</dbReference>
<evidence type="ECO:0000259" key="4">
    <source>
        <dbReference type="PROSITE" id="PS00498"/>
    </source>
</evidence>
<dbReference type="PROSITE" id="PS00209">
    <property type="entry name" value="HEMOCYANIN_1"/>
    <property type="match status" value="1"/>
</dbReference>
<feature type="signal peptide" evidence="3">
    <location>
        <begin position="1"/>
        <end position="20"/>
    </location>
</feature>
<protein>
    <submittedName>
        <fullName evidence="5">Hemocyanin F chain</fullName>
    </submittedName>
</protein>
<sequence length="570" mass="65374">MGLIIKALIFLIFCTTCTFSDKIDSTKDGLQQEEATRRPLPWWLMMDRYKTIGIPNPTQLFPNSGKACIPIDGTVGEDNGQENAFWYFREDLLVNAQHIFWHLTHPIMLDNPNGTLTNDRRGELFYYFHRNVLARYDAERLAKGFNRVVALRYEEGAIVGQGYDPHFQEGTTEFTYPPRPSNMPFINITRFTRLWQTVYADINNRMLIARDGRFVALDDLKGIDYLGELIEASINNINEDRYSFEGIHNAGHGHIGSMFNEGGNFTARGVMLNPSTSMRDPVFYQWHKLVDDIFYRHHSYMAPNHPTVGQFPLLWQGVSVESISVRAASSESPNLLQTFFKNLTISIPIKQDIFMSNETIEYCMKRLEYDEFTYNITIEKQPSVNSEKATVRVFMAPRFNEVGQRFSLDEQTRQFFAMDSFVVHLNYGKTVVTRNSSSSNLNLNWKLENWMDSPPSYEQPECGCGWPSNLLLPTGNAQGMVFDLFVMVTNAEIDTPENLNLMQEPQCKMSTILCGIKDQKYPDIRPMGYPFDTKPFQVSVPGGPRMVANLEEYVSLLPNTKATQVTIRHS</sequence>
<dbReference type="STRING" id="158441.A0A226EPI0"/>
<dbReference type="Pfam" id="PF00372">
    <property type="entry name" value="Hemocyanin_M"/>
    <property type="match status" value="1"/>
</dbReference>
<dbReference type="GO" id="GO:0004497">
    <property type="term" value="F:monooxygenase activity"/>
    <property type="evidence" value="ECO:0007669"/>
    <property type="project" value="UniProtKB-ARBA"/>
</dbReference>
<dbReference type="GO" id="GO:0045735">
    <property type="term" value="F:nutrient reservoir activity"/>
    <property type="evidence" value="ECO:0007669"/>
    <property type="project" value="UniProtKB-KW"/>
</dbReference>
<evidence type="ECO:0000313" key="6">
    <source>
        <dbReference type="Proteomes" id="UP000198287"/>
    </source>
</evidence>
<dbReference type="Proteomes" id="UP000198287">
    <property type="component" value="Unassembled WGS sequence"/>
</dbReference>
<dbReference type="InterPro" id="IPR013788">
    <property type="entry name" value="Hemocyanin/hexamerin"/>
</dbReference>
<organism evidence="5 6">
    <name type="scientific">Folsomia candida</name>
    <name type="common">Springtail</name>
    <dbReference type="NCBI Taxonomy" id="158441"/>
    <lineage>
        <taxon>Eukaryota</taxon>
        <taxon>Metazoa</taxon>
        <taxon>Ecdysozoa</taxon>
        <taxon>Arthropoda</taxon>
        <taxon>Hexapoda</taxon>
        <taxon>Collembola</taxon>
        <taxon>Entomobryomorpha</taxon>
        <taxon>Isotomoidea</taxon>
        <taxon>Isotomidae</taxon>
        <taxon>Proisotominae</taxon>
        <taxon>Folsomia</taxon>
    </lineage>
</organism>
<keyword evidence="6" id="KW-1185">Reference proteome</keyword>
<keyword evidence="2" id="KW-0758">Storage protein</keyword>
<evidence type="ECO:0000256" key="3">
    <source>
        <dbReference type="SAM" id="SignalP"/>
    </source>
</evidence>
<dbReference type="PANTHER" id="PTHR11511:SF5">
    <property type="entry name" value="FAT-BODY PROTEIN 1-RELATED"/>
    <property type="match status" value="1"/>
</dbReference>
<dbReference type="Pfam" id="PF03723">
    <property type="entry name" value="Hemocyanin_C"/>
    <property type="match status" value="1"/>
</dbReference>
<feature type="domain" description="Tyrosinase copper-binding" evidence="4">
    <location>
        <begin position="280"/>
        <end position="291"/>
    </location>
</feature>
<dbReference type="PANTHER" id="PTHR11511">
    <property type="entry name" value="LARVAL STORAGE PROTEIN/PHENOLOXIDASE"/>
    <property type="match status" value="1"/>
</dbReference>
<dbReference type="InterPro" id="IPR008922">
    <property type="entry name" value="Di-copper_centre_dom_sf"/>
</dbReference>
<dbReference type="SUPFAM" id="SSF81296">
    <property type="entry name" value="E set domains"/>
    <property type="match status" value="1"/>
</dbReference>
<dbReference type="InterPro" id="IPR000896">
    <property type="entry name" value="Hemocyanin/hexamerin_mid_dom"/>
</dbReference>
<comment type="similarity">
    <text evidence="1">Belongs to the tyrosinase family. Hemocyanin subfamily.</text>
</comment>
<dbReference type="AlphaFoldDB" id="A0A226EPI0"/>
<dbReference type="Gene3D" id="1.10.1280.10">
    <property type="entry name" value="Di-copper center containing domain from catechol oxidase"/>
    <property type="match status" value="1"/>
</dbReference>
<dbReference type="PRINTS" id="PR00187">
    <property type="entry name" value="HAEMOCYANIN"/>
</dbReference>
<dbReference type="InterPro" id="IPR005203">
    <property type="entry name" value="Hemocyanin_C"/>
</dbReference>
<proteinExistence type="inferred from homology"/>
<dbReference type="InterPro" id="IPR002227">
    <property type="entry name" value="Tyrosinase_Cu-bd"/>
</dbReference>
<feature type="chain" id="PRO_5012352876" evidence="3">
    <location>
        <begin position="21"/>
        <end position="570"/>
    </location>
</feature>
<dbReference type="PROSITE" id="PS00210">
    <property type="entry name" value="HEMOCYANIN_2"/>
    <property type="match status" value="1"/>
</dbReference>
<comment type="caution">
    <text evidence="5">The sequence shown here is derived from an EMBL/GenBank/DDBJ whole genome shotgun (WGS) entry which is preliminary data.</text>
</comment>
<dbReference type="Gene3D" id="2.60.40.1520">
    <property type="entry name" value="Hemocyanin, C-terminal domain"/>
    <property type="match status" value="1"/>
</dbReference>
<keyword evidence="3" id="KW-0732">Signal</keyword>
<gene>
    <name evidence="5" type="ORF">Fcan01_05316</name>
</gene>
<evidence type="ECO:0000256" key="1">
    <source>
        <dbReference type="ARBA" id="ARBA00009470"/>
    </source>
</evidence>
<dbReference type="SUPFAM" id="SSF48056">
    <property type="entry name" value="Di-copper centre-containing domain"/>
    <property type="match status" value="1"/>
</dbReference>
<dbReference type="InterPro" id="IPR037020">
    <property type="entry name" value="Hemocyanin_C_sf"/>
</dbReference>
<dbReference type="EMBL" id="LNIX01000002">
    <property type="protein sequence ID" value="OXA59429.1"/>
    <property type="molecule type" value="Genomic_DNA"/>
</dbReference>